<keyword evidence="3" id="KW-1185">Reference proteome</keyword>
<dbReference type="HOGENOM" id="CLU_906957_0_0_1"/>
<feature type="compositionally biased region" description="Basic and acidic residues" evidence="1">
    <location>
        <begin position="102"/>
        <end position="121"/>
    </location>
</feature>
<feature type="compositionally biased region" description="Basic and acidic residues" evidence="1">
    <location>
        <begin position="198"/>
        <end position="217"/>
    </location>
</feature>
<feature type="compositionally biased region" description="Polar residues" evidence="1">
    <location>
        <begin position="173"/>
        <end position="185"/>
    </location>
</feature>
<name>B4NVC8_DROSI</name>
<gene>
    <name evidence="2" type="primary">Dsim\GD11786</name>
    <name evidence="2" type="ORF">Dsim_GD11786</name>
</gene>
<feature type="region of interest" description="Disordered" evidence="1">
    <location>
        <begin position="1"/>
        <end position="307"/>
    </location>
</feature>
<organism evidence="2 3">
    <name type="scientific">Drosophila simulans</name>
    <name type="common">Fruit fly</name>
    <dbReference type="NCBI Taxonomy" id="7240"/>
    <lineage>
        <taxon>Eukaryota</taxon>
        <taxon>Metazoa</taxon>
        <taxon>Ecdysozoa</taxon>
        <taxon>Arthropoda</taxon>
        <taxon>Hexapoda</taxon>
        <taxon>Insecta</taxon>
        <taxon>Pterygota</taxon>
        <taxon>Neoptera</taxon>
        <taxon>Endopterygota</taxon>
        <taxon>Diptera</taxon>
        <taxon>Brachycera</taxon>
        <taxon>Muscomorpha</taxon>
        <taxon>Ephydroidea</taxon>
        <taxon>Drosophilidae</taxon>
        <taxon>Drosophila</taxon>
        <taxon>Sophophora</taxon>
    </lineage>
</organism>
<dbReference type="OMA" id="HWPQSPP"/>
<dbReference type="EMBL" id="CH987295">
    <property type="protein sequence ID" value="EDX16009.1"/>
    <property type="molecule type" value="Genomic_DNA"/>
</dbReference>
<feature type="compositionally biased region" description="Basic and acidic residues" evidence="1">
    <location>
        <begin position="1"/>
        <end position="25"/>
    </location>
</feature>
<evidence type="ECO:0000256" key="1">
    <source>
        <dbReference type="SAM" id="MobiDB-lite"/>
    </source>
</evidence>
<dbReference type="AlphaFoldDB" id="B4NVC8"/>
<sequence length="307" mass="32642">MAAGVERGKGKGEKAKKKEERERKGGGGGVRGRQADPVAHGPASGDGGPAHTSEKEDPRRLPTPRHGQEEVVPQPQHWPQSPPVETQRNPPTPPGRMAAGVERGKGKGEKAKKKEERERKGGGGGVRGRQADPVAHGPASGDGGPAHTSEKEDPRRLPTPRHGQEEVVPQPQHWPQSPPVETQRNPPTPPGRMAAGVERGKGKGEKAKKKEERERKGGGGGVRGRQADPVAHGPASGDGGPAHTSEKEDPRRLPTPRHGQEEVVPQPQHWPQSPPVETQRNPPTPPGRMAAGVERGKGKGEKAKKKE</sequence>
<feature type="compositionally biased region" description="Polar residues" evidence="1">
    <location>
        <begin position="77"/>
        <end position="89"/>
    </location>
</feature>
<reference evidence="2 3" key="1">
    <citation type="journal article" date="2007" name="Nature">
        <title>Evolution of genes and genomes on the Drosophila phylogeny.</title>
        <authorList>
            <consortium name="Drosophila 12 Genomes Consortium"/>
            <person name="Clark A.G."/>
            <person name="Eisen M.B."/>
            <person name="Smith D.R."/>
            <person name="Bergman C.M."/>
            <person name="Oliver B."/>
            <person name="Markow T.A."/>
            <person name="Kaufman T.C."/>
            <person name="Kellis M."/>
            <person name="Gelbart W."/>
            <person name="Iyer V.N."/>
            <person name="Pollard D.A."/>
            <person name="Sackton T.B."/>
            <person name="Larracuente A.M."/>
            <person name="Singh N.D."/>
            <person name="Abad J.P."/>
            <person name="Abt D.N."/>
            <person name="Adryan B."/>
            <person name="Aguade M."/>
            <person name="Akashi H."/>
            <person name="Anderson W.W."/>
            <person name="Aquadro C.F."/>
            <person name="Ardell D.H."/>
            <person name="Arguello R."/>
            <person name="Artieri C.G."/>
            <person name="Barbash D.A."/>
            <person name="Barker D."/>
            <person name="Barsanti P."/>
            <person name="Batterham P."/>
            <person name="Batzoglou S."/>
            <person name="Begun D."/>
            <person name="Bhutkar A."/>
            <person name="Blanco E."/>
            <person name="Bosak S.A."/>
            <person name="Bradley R.K."/>
            <person name="Brand A.D."/>
            <person name="Brent M.R."/>
            <person name="Brooks A.N."/>
            <person name="Brown R.H."/>
            <person name="Butlin R.K."/>
            <person name="Caggese C."/>
            <person name="Calvi B.R."/>
            <person name="Bernardo de Carvalho A."/>
            <person name="Caspi A."/>
            <person name="Castrezana S."/>
            <person name="Celniker S.E."/>
            <person name="Chang J.L."/>
            <person name="Chapple C."/>
            <person name="Chatterji S."/>
            <person name="Chinwalla A."/>
            <person name="Civetta A."/>
            <person name="Clifton S.W."/>
            <person name="Comeron J.M."/>
            <person name="Costello J.C."/>
            <person name="Coyne J.A."/>
            <person name="Daub J."/>
            <person name="David R.G."/>
            <person name="Delcher A.L."/>
            <person name="Delehaunty K."/>
            <person name="Do C.B."/>
            <person name="Ebling H."/>
            <person name="Edwards K."/>
            <person name="Eickbush T."/>
            <person name="Evans J.D."/>
            <person name="Filipski A."/>
            <person name="Findeiss S."/>
            <person name="Freyhult E."/>
            <person name="Fulton L."/>
            <person name="Fulton R."/>
            <person name="Garcia A.C."/>
            <person name="Gardiner A."/>
            <person name="Garfield D.A."/>
            <person name="Garvin B.E."/>
            <person name="Gibson G."/>
            <person name="Gilbert D."/>
            <person name="Gnerre S."/>
            <person name="Godfrey J."/>
            <person name="Good R."/>
            <person name="Gotea V."/>
            <person name="Gravely B."/>
            <person name="Greenberg A.J."/>
            <person name="Griffiths-Jones S."/>
            <person name="Gross S."/>
            <person name="Guigo R."/>
            <person name="Gustafson E.A."/>
            <person name="Haerty W."/>
            <person name="Hahn M.W."/>
            <person name="Halligan D.L."/>
            <person name="Halpern A.L."/>
            <person name="Halter G.M."/>
            <person name="Han M.V."/>
            <person name="Heger A."/>
            <person name="Hillier L."/>
            <person name="Hinrichs A.S."/>
            <person name="Holmes I."/>
            <person name="Hoskins R.A."/>
            <person name="Hubisz M.J."/>
            <person name="Hultmark D."/>
            <person name="Huntley M.A."/>
            <person name="Jaffe D.B."/>
            <person name="Jagadeeshan S."/>
            <person name="Jeck W.R."/>
            <person name="Johnson J."/>
            <person name="Jones C.D."/>
            <person name="Jordan W.C."/>
            <person name="Karpen G.H."/>
            <person name="Kataoka E."/>
            <person name="Keightley P.D."/>
            <person name="Kheradpour P."/>
            <person name="Kirkness E.F."/>
            <person name="Koerich L.B."/>
            <person name="Kristiansen K."/>
            <person name="Kudrna D."/>
            <person name="Kulathinal R.J."/>
            <person name="Kumar S."/>
            <person name="Kwok R."/>
            <person name="Lander E."/>
            <person name="Langley C.H."/>
            <person name="Lapoint R."/>
            <person name="Lazzaro B.P."/>
            <person name="Lee S.J."/>
            <person name="Levesque L."/>
            <person name="Li R."/>
            <person name="Lin C.F."/>
            <person name="Lin M.F."/>
            <person name="Lindblad-Toh K."/>
            <person name="Llopart A."/>
            <person name="Long M."/>
            <person name="Low L."/>
            <person name="Lozovsky E."/>
            <person name="Lu J."/>
            <person name="Luo M."/>
            <person name="Machado C.A."/>
            <person name="Makalowski W."/>
            <person name="Marzo M."/>
            <person name="Matsuda M."/>
            <person name="Matzkin L."/>
            <person name="McAllister B."/>
            <person name="McBride C.S."/>
            <person name="McKernan B."/>
            <person name="McKernan K."/>
            <person name="Mendez-Lago M."/>
            <person name="Minx P."/>
            <person name="Mollenhauer M.U."/>
            <person name="Montooth K."/>
            <person name="Mount S.M."/>
            <person name="Mu X."/>
            <person name="Myers E."/>
            <person name="Negre B."/>
            <person name="Newfeld S."/>
            <person name="Nielsen R."/>
            <person name="Noor M.A."/>
            <person name="O'Grady P."/>
            <person name="Pachter L."/>
            <person name="Papaceit M."/>
            <person name="Parisi M.J."/>
            <person name="Parisi M."/>
            <person name="Parts L."/>
            <person name="Pedersen J.S."/>
            <person name="Pesole G."/>
            <person name="Phillippy A.M."/>
            <person name="Ponting C.P."/>
            <person name="Pop M."/>
            <person name="Porcelli D."/>
            <person name="Powell J.R."/>
            <person name="Prohaska S."/>
            <person name="Pruitt K."/>
            <person name="Puig M."/>
            <person name="Quesneville H."/>
            <person name="Ram K.R."/>
            <person name="Rand D."/>
            <person name="Rasmussen M.D."/>
            <person name="Reed L.K."/>
            <person name="Reenan R."/>
            <person name="Reily A."/>
            <person name="Remington K.A."/>
            <person name="Rieger T.T."/>
            <person name="Ritchie M.G."/>
            <person name="Robin C."/>
            <person name="Rogers Y.H."/>
            <person name="Rohde C."/>
            <person name="Rozas J."/>
            <person name="Rubenfield M.J."/>
            <person name="Ruiz A."/>
            <person name="Russo S."/>
            <person name="Salzberg S.L."/>
            <person name="Sanchez-Gracia A."/>
            <person name="Saranga D.J."/>
            <person name="Sato H."/>
            <person name="Schaeffer S.W."/>
            <person name="Schatz M.C."/>
            <person name="Schlenke T."/>
            <person name="Schwartz R."/>
            <person name="Segarra C."/>
            <person name="Singh R.S."/>
            <person name="Sirot L."/>
            <person name="Sirota M."/>
            <person name="Sisneros N.B."/>
            <person name="Smith C.D."/>
            <person name="Smith T.F."/>
            <person name="Spieth J."/>
            <person name="Stage D.E."/>
            <person name="Stark A."/>
            <person name="Stephan W."/>
            <person name="Strausberg R.L."/>
            <person name="Strempel S."/>
            <person name="Sturgill D."/>
            <person name="Sutton G."/>
            <person name="Sutton G.G."/>
            <person name="Tao W."/>
            <person name="Teichmann S."/>
            <person name="Tobari Y.N."/>
            <person name="Tomimura Y."/>
            <person name="Tsolas J.M."/>
            <person name="Valente V.L."/>
            <person name="Venter E."/>
            <person name="Venter J.C."/>
            <person name="Vicario S."/>
            <person name="Vieira F.G."/>
            <person name="Vilella A.J."/>
            <person name="Villasante A."/>
            <person name="Walenz B."/>
            <person name="Wang J."/>
            <person name="Wasserman M."/>
            <person name="Watts T."/>
            <person name="Wilson D."/>
            <person name="Wilson R.K."/>
            <person name="Wing R.A."/>
            <person name="Wolfner M.F."/>
            <person name="Wong A."/>
            <person name="Wong G.K."/>
            <person name="Wu C.I."/>
            <person name="Wu G."/>
            <person name="Yamamoto D."/>
            <person name="Yang H.P."/>
            <person name="Yang S.P."/>
            <person name="Yorke J.A."/>
            <person name="Yoshida K."/>
            <person name="Zdobnov E."/>
            <person name="Zhang P."/>
            <person name="Zhang Y."/>
            <person name="Zimin A.V."/>
            <person name="Baldwin J."/>
            <person name="Abdouelleil A."/>
            <person name="Abdulkadir J."/>
            <person name="Abebe A."/>
            <person name="Abera B."/>
            <person name="Abreu J."/>
            <person name="Acer S.C."/>
            <person name="Aftuck L."/>
            <person name="Alexander A."/>
            <person name="An P."/>
            <person name="Anderson E."/>
            <person name="Anderson S."/>
            <person name="Arachi H."/>
            <person name="Azer M."/>
            <person name="Bachantsang P."/>
            <person name="Barry A."/>
            <person name="Bayul T."/>
            <person name="Berlin A."/>
            <person name="Bessette D."/>
            <person name="Bloom T."/>
            <person name="Blye J."/>
            <person name="Boguslavskiy L."/>
            <person name="Bonnet C."/>
            <person name="Boukhgalter B."/>
            <person name="Bourzgui I."/>
            <person name="Brown A."/>
            <person name="Cahill P."/>
            <person name="Channer S."/>
            <person name="Cheshatsang Y."/>
            <person name="Chuda L."/>
            <person name="Citroen M."/>
            <person name="Collymore A."/>
            <person name="Cooke P."/>
            <person name="Costello M."/>
            <person name="D'Aco K."/>
            <person name="Daza R."/>
            <person name="De Haan G."/>
            <person name="DeGray S."/>
            <person name="DeMaso C."/>
            <person name="Dhargay N."/>
            <person name="Dooley K."/>
            <person name="Dooley E."/>
            <person name="Doricent M."/>
            <person name="Dorje P."/>
            <person name="Dorjee K."/>
            <person name="Dupes A."/>
            <person name="Elong R."/>
            <person name="Falk J."/>
            <person name="Farina A."/>
            <person name="Faro S."/>
            <person name="Ferguson D."/>
            <person name="Fisher S."/>
            <person name="Foley C.D."/>
            <person name="Franke A."/>
            <person name="Friedrich D."/>
            <person name="Gadbois L."/>
            <person name="Gearin G."/>
            <person name="Gearin C.R."/>
            <person name="Giannoukos G."/>
            <person name="Goode T."/>
            <person name="Graham J."/>
            <person name="Grandbois E."/>
            <person name="Grewal S."/>
            <person name="Gyaltsen K."/>
            <person name="Hafez N."/>
            <person name="Hagos B."/>
            <person name="Hall J."/>
            <person name="Henson C."/>
            <person name="Hollinger A."/>
            <person name="Honan T."/>
            <person name="Huard M.D."/>
            <person name="Hughes L."/>
            <person name="Hurhula B."/>
            <person name="Husby M.E."/>
            <person name="Kamat A."/>
            <person name="Kanga B."/>
            <person name="Kashin S."/>
            <person name="Khazanovich D."/>
            <person name="Kisner P."/>
            <person name="Lance K."/>
            <person name="Lara M."/>
            <person name="Lee W."/>
            <person name="Lennon N."/>
            <person name="Letendre F."/>
            <person name="LeVine R."/>
            <person name="Lipovsky A."/>
            <person name="Liu X."/>
            <person name="Liu J."/>
            <person name="Liu S."/>
            <person name="Lokyitsang T."/>
            <person name="Lokyitsang Y."/>
            <person name="Lubonja R."/>
            <person name="Lui A."/>
            <person name="MacDonald P."/>
            <person name="Magnisalis V."/>
            <person name="Maru K."/>
            <person name="Matthews C."/>
            <person name="McCusker W."/>
            <person name="McDonough S."/>
            <person name="Mehta T."/>
            <person name="Meldrim J."/>
            <person name="Meneus L."/>
            <person name="Mihai O."/>
            <person name="Mihalev A."/>
            <person name="Mihova T."/>
            <person name="Mittelman R."/>
            <person name="Mlenga V."/>
            <person name="Montmayeur A."/>
            <person name="Mulrain L."/>
            <person name="Navidi A."/>
            <person name="Naylor J."/>
            <person name="Negash T."/>
            <person name="Nguyen T."/>
            <person name="Nguyen N."/>
            <person name="Nicol R."/>
            <person name="Norbu C."/>
            <person name="Norbu N."/>
            <person name="Novod N."/>
            <person name="O'Neill B."/>
            <person name="Osman S."/>
            <person name="Markiewicz E."/>
            <person name="Oyono O.L."/>
            <person name="Patti C."/>
            <person name="Phunkhang P."/>
            <person name="Pierre F."/>
            <person name="Priest M."/>
            <person name="Raghuraman S."/>
            <person name="Rege F."/>
            <person name="Reyes R."/>
            <person name="Rise C."/>
            <person name="Rogov P."/>
            <person name="Ross K."/>
            <person name="Ryan E."/>
            <person name="Settipalli S."/>
            <person name="Shea T."/>
            <person name="Sherpa N."/>
            <person name="Shi L."/>
            <person name="Shih D."/>
            <person name="Sparrow T."/>
            <person name="Spaulding J."/>
            <person name="Stalker J."/>
            <person name="Stange-Thomann N."/>
            <person name="Stavropoulos S."/>
            <person name="Stone C."/>
            <person name="Strader C."/>
            <person name="Tesfaye S."/>
            <person name="Thomson T."/>
            <person name="Thoulutsang Y."/>
            <person name="Thoulutsang D."/>
            <person name="Topham K."/>
            <person name="Topping I."/>
            <person name="Tsamla T."/>
            <person name="Vassiliev H."/>
            <person name="Vo A."/>
            <person name="Wangchuk T."/>
            <person name="Wangdi T."/>
            <person name="Weiand M."/>
            <person name="Wilkinson J."/>
            <person name="Wilson A."/>
            <person name="Yadav S."/>
            <person name="Young G."/>
            <person name="Yu Q."/>
            <person name="Zembek L."/>
            <person name="Zhong D."/>
            <person name="Zimmer A."/>
            <person name="Zwirko Z."/>
            <person name="Jaffe D.B."/>
            <person name="Alvarez P."/>
            <person name="Brockman W."/>
            <person name="Butler J."/>
            <person name="Chin C."/>
            <person name="Gnerre S."/>
            <person name="Grabherr M."/>
            <person name="Kleber M."/>
            <person name="Mauceli E."/>
            <person name="MacCallum I."/>
        </authorList>
    </citation>
    <scope>NUCLEOTIDE SEQUENCE [LARGE SCALE GENOMIC DNA]</scope>
    <source>
        <strain evidence="3">white501</strain>
    </source>
</reference>
<evidence type="ECO:0000313" key="3">
    <source>
        <dbReference type="Proteomes" id="UP000000304"/>
    </source>
</evidence>
<feature type="compositionally biased region" description="Polar residues" evidence="1">
    <location>
        <begin position="269"/>
        <end position="281"/>
    </location>
</feature>
<accession>B4NVC8</accession>
<evidence type="ECO:0000313" key="2">
    <source>
        <dbReference type="EMBL" id="EDX16009.1"/>
    </source>
</evidence>
<protein>
    <submittedName>
        <fullName evidence="2">GD11786</fullName>
    </submittedName>
</protein>
<dbReference type="Proteomes" id="UP000000304">
    <property type="component" value="Unassembled WGS sequence"/>
</dbReference>
<proteinExistence type="predicted"/>